<evidence type="ECO:0000313" key="1">
    <source>
        <dbReference type="EMBL" id="GCA65227.1"/>
    </source>
</evidence>
<name>A0A391NW50_9EUKA</name>
<accession>A0A391NW50</accession>
<organism evidence="1 2">
    <name type="scientific">Kipferlia bialata</name>
    <dbReference type="NCBI Taxonomy" id="797122"/>
    <lineage>
        <taxon>Eukaryota</taxon>
        <taxon>Metamonada</taxon>
        <taxon>Carpediemonas-like organisms</taxon>
        <taxon>Kipferlia</taxon>
    </lineage>
</organism>
<feature type="non-terminal residue" evidence="1">
    <location>
        <position position="202"/>
    </location>
</feature>
<gene>
    <name evidence="1" type="ORF">KIPB_016600</name>
</gene>
<dbReference type="AlphaFoldDB" id="A0A391NW50"/>
<feature type="non-terminal residue" evidence="1">
    <location>
        <position position="1"/>
    </location>
</feature>
<protein>
    <submittedName>
        <fullName evidence="1">Uncharacterized protein</fullName>
    </submittedName>
</protein>
<comment type="caution">
    <text evidence="1">The sequence shown here is derived from an EMBL/GenBank/DDBJ whole genome shotgun (WGS) entry which is preliminary data.</text>
</comment>
<proteinExistence type="predicted"/>
<reference evidence="1 2" key="1">
    <citation type="journal article" date="2018" name="PLoS ONE">
        <title>The draft genome of Kipferlia bialata reveals reductive genome evolution in fornicate parasites.</title>
        <authorList>
            <person name="Tanifuji G."/>
            <person name="Takabayashi S."/>
            <person name="Kume K."/>
            <person name="Takagi M."/>
            <person name="Nakayama T."/>
            <person name="Kamikawa R."/>
            <person name="Inagaki Y."/>
            <person name="Hashimoto T."/>
        </authorList>
    </citation>
    <scope>NUCLEOTIDE SEQUENCE [LARGE SCALE GENOMIC DNA]</scope>
    <source>
        <strain evidence="1">NY0173</strain>
    </source>
</reference>
<dbReference type="Proteomes" id="UP000265618">
    <property type="component" value="Unassembled WGS sequence"/>
</dbReference>
<keyword evidence="2" id="KW-1185">Reference proteome</keyword>
<evidence type="ECO:0000313" key="2">
    <source>
        <dbReference type="Proteomes" id="UP000265618"/>
    </source>
</evidence>
<dbReference type="EMBL" id="BDIP01010274">
    <property type="protein sequence ID" value="GCA65227.1"/>
    <property type="molecule type" value="Genomic_DNA"/>
</dbReference>
<sequence length="202" mass="18899">GDITLSGSGDSPSVVVASGTELKADGALFNSISSFESGTLNVDGVDALSLGAYSGAVRIGSSSKTVTVSGTVELGLLGGGITAGHGGAQTILHSSSMAINTALTDGAVVIGHSATPVSIPGDVSLGSDADSCTVQVSGALSVAGAVTLGQAGETVAIGGAGIVSVDGDVRLCSSAGGVLGLGVSDTEVSVHGASIGVGTAAD</sequence>